<name>A0A7J6S2C2_PEROL</name>
<dbReference type="Proteomes" id="UP000553632">
    <property type="component" value="Unassembled WGS sequence"/>
</dbReference>
<keyword evidence="3" id="KW-1185">Reference proteome</keyword>
<feature type="non-terminal residue" evidence="2">
    <location>
        <position position="1"/>
    </location>
</feature>
<sequence>WGVVIIGSVEAYAGPKADCCIYRAPAPCRSVAQVMNDTITAIQKRPLDTRKTRRAQGVTPPQCCPFFDDSEKRFIYDVMRDMRNESWVPVPSTSGMYQARIRSVVGDDITDLPNQRFICEVMIPKIASTEKIRGRSYAVRMYERLSVEQKTIYHDLVQAYVDAKFWYPASSATSGPTVSLPGAQVFLLPGGSRKPRLVVDMRDINAHLPKASSNQPSLWLPVATMRALGGRTTVIGDARAAFYKVRLVSPDENPLVLTLETGIGTYTSSRLVFGIVVGPSGLSANLGRIVERARSCGCATKIILLPRGIAILIIFVDDFALSGEVEQ</sequence>
<dbReference type="InterPro" id="IPR043502">
    <property type="entry name" value="DNA/RNA_pol_sf"/>
</dbReference>
<gene>
    <name evidence="1" type="ORF">FOZ62_012226</name>
    <name evidence="2" type="ORF">FOZ63_013517</name>
</gene>
<feature type="non-terminal residue" evidence="2">
    <location>
        <position position="327"/>
    </location>
</feature>
<reference evidence="3 4" key="1">
    <citation type="submission" date="2020-04" db="EMBL/GenBank/DDBJ databases">
        <title>Perkinsus olseni comparative genomics.</title>
        <authorList>
            <person name="Bogema D.R."/>
        </authorList>
    </citation>
    <scope>NUCLEOTIDE SEQUENCE [LARGE SCALE GENOMIC DNA]</scope>
    <source>
        <strain evidence="1">ATCC PRA-205</strain>
        <strain evidence="2 3">ATCC PRA-207</strain>
    </source>
</reference>
<protein>
    <submittedName>
        <fullName evidence="2">Uncharacterized protein</fullName>
    </submittedName>
</protein>
<comment type="caution">
    <text evidence="2">The sequence shown here is derived from an EMBL/GenBank/DDBJ whole genome shotgun (WGS) entry which is preliminary data.</text>
</comment>
<evidence type="ECO:0000313" key="4">
    <source>
        <dbReference type="Proteomes" id="UP000574390"/>
    </source>
</evidence>
<dbReference type="SUPFAM" id="SSF56672">
    <property type="entry name" value="DNA/RNA polymerases"/>
    <property type="match status" value="1"/>
</dbReference>
<evidence type="ECO:0000313" key="1">
    <source>
        <dbReference type="EMBL" id="KAF4678770.1"/>
    </source>
</evidence>
<dbReference type="EMBL" id="JABANO010021530">
    <property type="protein sequence ID" value="KAF4726662.1"/>
    <property type="molecule type" value="Genomic_DNA"/>
</dbReference>
<dbReference type="EMBL" id="JABANM010038111">
    <property type="protein sequence ID" value="KAF4678770.1"/>
    <property type="molecule type" value="Genomic_DNA"/>
</dbReference>
<evidence type="ECO:0000313" key="3">
    <source>
        <dbReference type="Proteomes" id="UP000553632"/>
    </source>
</evidence>
<evidence type="ECO:0000313" key="2">
    <source>
        <dbReference type="EMBL" id="KAF4726662.1"/>
    </source>
</evidence>
<organism evidence="2 3">
    <name type="scientific">Perkinsus olseni</name>
    <name type="common">Perkinsus atlanticus</name>
    <dbReference type="NCBI Taxonomy" id="32597"/>
    <lineage>
        <taxon>Eukaryota</taxon>
        <taxon>Sar</taxon>
        <taxon>Alveolata</taxon>
        <taxon>Perkinsozoa</taxon>
        <taxon>Perkinsea</taxon>
        <taxon>Perkinsida</taxon>
        <taxon>Perkinsidae</taxon>
        <taxon>Perkinsus</taxon>
    </lineage>
</organism>
<dbReference type="Proteomes" id="UP000574390">
    <property type="component" value="Unassembled WGS sequence"/>
</dbReference>
<proteinExistence type="predicted"/>
<dbReference type="AlphaFoldDB" id="A0A7J6S2C2"/>
<accession>A0A7J6S2C2</accession>